<feature type="chain" id="PRO_5016143610" evidence="1">
    <location>
        <begin position="18"/>
        <end position="60"/>
    </location>
</feature>
<evidence type="ECO:0000313" key="3">
    <source>
        <dbReference type="Proteomes" id="UP000247437"/>
    </source>
</evidence>
<dbReference type="AlphaFoldDB" id="A0A2W0ESG1"/>
<protein>
    <submittedName>
        <fullName evidence="2">Uncharacterized protein</fullName>
    </submittedName>
</protein>
<keyword evidence="1" id="KW-0732">Signal</keyword>
<reference evidence="2 3" key="1">
    <citation type="journal article" date="2018" name="Appl. Microbiol. Biotechnol.">
        <title>Characterization of the caprolactam degradation pathway in Pseudomonas jessenii using mass spectrometry-based proteomics.</title>
        <authorList>
            <person name="Otzen M."/>
            <person name="Palacio C."/>
            <person name="Janssen D.B."/>
        </authorList>
    </citation>
    <scope>NUCLEOTIDE SEQUENCE [LARGE SCALE GENOMIC DNA]</scope>
    <source>
        <strain evidence="2 3">GO3</strain>
    </source>
</reference>
<sequence>MLLKKCLLALAIGGVLSASTVLVPDYIGSFSSVYAKDGGSGGGDKNFNRMEAARKVSMEA</sequence>
<feature type="non-terminal residue" evidence="2">
    <location>
        <position position="60"/>
    </location>
</feature>
<proteinExistence type="predicted"/>
<feature type="signal peptide" evidence="1">
    <location>
        <begin position="1"/>
        <end position="17"/>
    </location>
</feature>
<dbReference type="EMBL" id="PDLL01001020">
    <property type="protein sequence ID" value="PYY66244.1"/>
    <property type="molecule type" value="Genomic_DNA"/>
</dbReference>
<dbReference type="Proteomes" id="UP000247437">
    <property type="component" value="Unassembled WGS sequence"/>
</dbReference>
<comment type="caution">
    <text evidence="2">The sequence shown here is derived from an EMBL/GenBank/DDBJ whole genome shotgun (WGS) entry which is preliminary data.</text>
</comment>
<evidence type="ECO:0000313" key="2">
    <source>
        <dbReference type="EMBL" id="PYY66244.1"/>
    </source>
</evidence>
<gene>
    <name evidence="2" type="ORF">CRX42_33460</name>
</gene>
<organism evidence="2 3">
    <name type="scientific">Pseudomonas jessenii</name>
    <dbReference type="NCBI Taxonomy" id="77298"/>
    <lineage>
        <taxon>Bacteria</taxon>
        <taxon>Pseudomonadati</taxon>
        <taxon>Pseudomonadota</taxon>
        <taxon>Gammaproteobacteria</taxon>
        <taxon>Pseudomonadales</taxon>
        <taxon>Pseudomonadaceae</taxon>
        <taxon>Pseudomonas</taxon>
    </lineage>
</organism>
<accession>A0A2W0ESG1</accession>
<name>A0A2W0ESG1_PSEJE</name>
<evidence type="ECO:0000256" key="1">
    <source>
        <dbReference type="SAM" id="SignalP"/>
    </source>
</evidence>